<dbReference type="Pfam" id="PF21834">
    <property type="entry name" value="DUF6894"/>
    <property type="match status" value="1"/>
</dbReference>
<dbReference type="EMBL" id="JAEQMY010000007">
    <property type="protein sequence ID" value="MBL0403640.1"/>
    <property type="molecule type" value="Genomic_DNA"/>
</dbReference>
<sequence>MRRFYFDVLDGDSFTRDDEGLKLEDLNAAEVMAIQAASEIGHESLPKRRSPEICVRVRDEQGEPVLSVAVAMTVRRKALADA</sequence>
<organism evidence="2 3">
    <name type="scientific">Microvirga aerilata</name>
    <dbReference type="NCBI Taxonomy" id="670292"/>
    <lineage>
        <taxon>Bacteria</taxon>
        <taxon>Pseudomonadati</taxon>
        <taxon>Pseudomonadota</taxon>
        <taxon>Alphaproteobacteria</taxon>
        <taxon>Hyphomicrobiales</taxon>
        <taxon>Methylobacteriaceae</taxon>
        <taxon>Microvirga</taxon>
    </lineage>
</organism>
<dbReference type="Proteomes" id="UP000605848">
    <property type="component" value="Unassembled WGS sequence"/>
</dbReference>
<name>A0A936ZDB8_9HYPH</name>
<dbReference type="RefSeq" id="WP_202057240.1">
    <property type="nucleotide sequence ID" value="NZ_JAEQMY010000007.1"/>
</dbReference>
<evidence type="ECO:0000313" key="3">
    <source>
        <dbReference type="Proteomes" id="UP000605848"/>
    </source>
</evidence>
<dbReference type="InterPro" id="IPR054189">
    <property type="entry name" value="DUF6894"/>
</dbReference>
<keyword evidence="3" id="KW-1185">Reference proteome</keyword>
<dbReference type="AlphaFoldDB" id="A0A936ZDB8"/>
<proteinExistence type="predicted"/>
<comment type="caution">
    <text evidence="2">The sequence shown here is derived from an EMBL/GenBank/DDBJ whole genome shotgun (WGS) entry which is preliminary data.</text>
</comment>
<reference evidence="2" key="1">
    <citation type="submission" date="2021-01" db="EMBL/GenBank/DDBJ databases">
        <title>Microvirga sp.</title>
        <authorList>
            <person name="Kim M.K."/>
        </authorList>
    </citation>
    <scope>NUCLEOTIDE SEQUENCE</scope>
    <source>
        <strain evidence="2">5420S-16</strain>
    </source>
</reference>
<accession>A0A936ZDB8</accession>
<evidence type="ECO:0000313" key="2">
    <source>
        <dbReference type="EMBL" id="MBL0403640.1"/>
    </source>
</evidence>
<gene>
    <name evidence="2" type="ORF">JKG68_06635</name>
</gene>
<evidence type="ECO:0000259" key="1">
    <source>
        <dbReference type="Pfam" id="PF21834"/>
    </source>
</evidence>
<feature type="domain" description="DUF6894" evidence="1">
    <location>
        <begin position="3"/>
        <end position="70"/>
    </location>
</feature>
<protein>
    <recommendedName>
        <fullName evidence="1">DUF6894 domain-containing protein</fullName>
    </recommendedName>
</protein>